<keyword evidence="1 5" id="KW-0378">Hydrolase</keyword>
<dbReference type="AlphaFoldDB" id="A0A2P2GHX0"/>
<dbReference type="RefSeq" id="WP_046910231.1">
    <property type="nucleotide sequence ID" value="NZ_JBHMCW010000012.1"/>
</dbReference>
<keyword evidence="6" id="KW-1185">Reference proteome</keyword>
<organism evidence="5 6">
    <name type="scientific">Streptomyces showdoensis</name>
    <dbReference type="NCBI Taxonomy" id="68268"/>
    <lineage>
        <taxon>Bacteria</taxon>
        <taxon>Bacillati</taxon>
        <taxon>Actinomycetota</taxon>
        <taxon>Actinomycetes</taxon>
        <taxon>Kitasatosporales</taxon>
        <taxon>Streptomycetaceae</taxon>
        <taxon>Streptomyces</taxon>
    </lineage>
</organism>
<dbReference type="EMBL" id="LAQS01000043">
    <property type="protein sequence ID" value="KKZ71120.1"/>
    <property type="molecule type" value="Genomic_DNA"/>
</dbReference>
<accession>A0A2P2GHX0</accession>
<evidence type="ECO:0000313" key="6">
    <source>
        <dbReference type="Proteomes" id="UP000265325"/>
    </source>
</evidence>
<dbReference type="Gene3D" id="3.40.50.1820">
    <property type="entry name" value="alpha/beta hydrolase"/>
    <property type="match status" value="1"/>
</dbReference>
<dbReference type="Pfam" id="PF03403">
    <property type="entry name" value="PAF-AH_p_II"/>
    <property type="match status" value="1"/>
</dbReference>
<evidence type="ECO:0000256" key="4">
    <source>
        <dbReference type="SAM" id="SignalP"/>
    </source>
</evidence>
<keyword evidence="4" id="KW-0732">Signal</keyword>
<dbReference type="PANTHER" id="PTHR10272">
    <property type="entry name" value="PLATELET-ACTIVATING FACTOR ACETYLHYDROLASE"/>
    <property type="match status" value="1"/>
</dbReference>
<evidence type="ECO:0000256" key="3">
    <source>
        <dbReference type="ARBA" id="ARBA00023098"/>
    </source>
</evidence>
<dbReference type="SUPFAM" id="SSF53474">
    <property type="entry name" value="alpha/beta-Hydrolases"/>
    <property type="match status" value="1"/>
</dbReference>
<protein>
    <submittedName>
        <fullName evidence="5">Acetylhydrolase</fullName>
    </submittedName>
</protein>
<sequence>MFTPTRAAAAALLACALALPATVLPASAATPSAGTAPAAPAAVPAPAPLELPAPTGEERVGSTVLHLVDRSRKDPWVPTADGRELMVTLHYPAARRSHGAPAPYATEAEARLLLAGVGVADPAAVRALATMDTYSETGVRPAPGRHPLVLLSPGFGVPRFTLTNLAVDLASRGYVVASVDHAYETSGTAVPDGRILTCVACKALDEDGVHGSVVTGARAADMRFLLDRLTGPRPVWTYAGAIDRSRIGMAGHSIGGAAAATAMLADRRIDAGVNMDGAFWDTLPAKGLGGRPFLLLGTDDETHRPGGLDATWDTTWPALGGWKRWLTVAGTDHFSFSDGPVLQRHFGLPAGDIPADRALAVTRAYVGAFFDRHLRGTPQPLLAGPGPLHPEVRFHRP</sequence>
<dbReference type="GO" id="GO:0016042">
    <property type="term" value="P:lipid catabolic process"/>
    <property type="evidence" value="ECO:0007669"/>
    <property type="project" value="UniProtKB-KW"/>
</dbReference>
<reference evidence="5 6" key="1">
    <citation type="submission" date="2015-05" db="EMBL/GenBank/DDBJ databases">
        <title>Draft Genome assembly of Streptomyces showdoensis.</title>
        <authorList>
            <person name="Thapa K.K."/>
            <person name="Metsa-Ketela M."/>
        </authorList>
    </citation>
    <scope>NUCLEOTIDE SEQUENCE [LARGE SCALE GENOMIC DNA]</scope>
    <source>
        <strain evidence="5 6">ATCC 15227</strain>
    </source>
</reference>
<feature type="signal peptide" evidence="4">
    <location>
        <begin position="1"/>
        <end position="28"/>
    </location>
</feature>
<dbReference type="Proteomes" id="UP000265325">
    <property type="component" value="Unassembled WGS sequence"/>
</dbReference>
<evidence type="ECO:0000256" key="2">
    <source>
        <dbReference type="ARBA" id="ARBA00022963"/>
    </source>
</evidence>
<comment type="caution">
    <text evidence="5">The sequence shown here is derived from an EMBL/GenBank/DDBJ whole genome shotgun (WGS) entry which is preliminary data.</text>
</comment>
<dbReference type="OrthoDB" id="569821at2"/>
<feature type="chain" id="PRO_5015120496" evidence="4">
    <location>
        <begin position="29"/>
        <end position="397"/>
    </location>
</feature>
<dbReference type="InterPro" id="IPR029058">
    <property type="entry name" value="AB_hydrolase_fold"/>
</dbReference>
<proteinExistence type="predicted"/>
<keyword evidence="3" id="KW-0443">Lipid metabolism</keyword>
<evidence type="ECO:0000313" key="5">
    <source>
        <dbReference type="EMBL" id="KKZ71120.1"/>
    </source>
</evidence>
<dbReference type="PANTHER" id="PTHR10272:SF0">
    <property type="entry name" value="PLATELET-ACTIVATING FACTOR ACETYLHYDROLASE"/>
    <property type="match status" value="1"/>
</dbReference>
<evidence type="ECO:0000256" key="1">
    <source>
        <dbReference type="ARBA" id="ARBA00022801"/>
    </source>
</evidence>
<name>A0A2P2GHX0_STREW</name>
<dbReference type="GO" id="GO:0003847">
    <property type="term" value="F:1-alkyl-2-acetylglycerophosphocholine esterase activity"/>
    <property type="evidence" value="ECO:0007669"/>
    <property type="project" value="TreeGrafter"/>
</dbReference>
<gene>
    <name evidence="5" type="ORF">VO63_25010</name>
</gene>
<keyword evidence="2" id="KW-0442">Lipid degradation</keyword>